<feature type="region of interest" description="Disordered" evidence="1">
    <location>
        <begin position="115"/>
        <end position="157"/>
    </location>
</feature>
<gene>
    <name evidence="2" type="ORF">CFOL_v3_08970</name>
</gene>
<feature type="region of interest" description="Disordered" evidence="1">
    <location>
        <begin position="1"/>
        <end position="95"/>
    </location>
</feature>
<dbReference type="FunCoup" id="A0A1Q3BC41">
    <property type="interactions" value="44"/>
</dbReference>
<feature type="compositionally biased region" description="Basic and acidic residues" evidence="1">
    <location>
        <begin position="41"/>
        <end position="58"/>
    </location>
</feature>
<evidence type="ECO:0000313" key="3">
    <source>
        <dbReference type="Proteomes" id="UP000187406"/>
    </source>
</evidence>
<dbReference type="OrthoDB" id="1423981at2759"/>
<feature type="compositionally biased region" description="Polar residues" evidence="1">
    <location>
        <begin position="8"/>
        <end position="18"/>
    </location>
</feature>
<protein>
    <submittedName>
        <fullName evidence="2">Uncharacterized protein</fullName>
    </submittedName>
</protein>
<dbReference type="PANTHER" id="PTHR33738:SF1">
    <property type="entry name" value="PLANT_T7H20-70 PROTEIN"/>
    <property type="match status" value="1"/>
</dbReference>
<evidence type="ECO:0000256" key="1">
    <source>
        <dbReference type="SAM" id="MobiDB-lite"/>
    </source>
</evidence>
<comment type="caution">
    <text evidence="2">The sequence shown here is derived from an EMBL/GenBank/DDBJ whole genome shotgun (WGS) entry which is preliminary data.</text>
</comment>
<dbReference type="EMBL" id="BDDD01000417">
    <property type="protein sequence ID" value="GAV65455.1"/>
    <property type="molecule type" value="Genomic_DNA"/>
</dbReference>
<name>A0A1Q3BC41_CEPFO</name>
<proteinExistence type="predicted"/>
<evidence type="ECO:0000313" key="2">
    <source>
        <dbReference type="EMBL" id="GAV65455.1"/>
    </source>
</evidence>
<dbReference type="Proteomes" id="UP000187406">
    <property type="component" value="Unassembled WGS sequence"/>
</dbReference>
<dbReference type="InParanoid" id="A0A1Q3BC41"/>
<feature type="compositionally biased region" description="Polar residues" evidence="1">
    <location>
        <begin position="120"/>
        <end position="130"/>
    </location>
</feature>
<reference evidence="3" key="1">
    <citation type="submission" date="2016-04" db="EMBL/GenBank/DDBJ databases">
        <title>Cephalotus genome sequencing.</title>
        <authorList>
            <person name="Fukushima K."/>
            <person name="Hasebe M."/>
            <person name="Fang X."/>
        </authorList>
    </citation>
    <scope>NUCLEOTIDE SEQUENCE [LARGE SCALE GENOMIC DNA]</scope>
    <source>
        <strain evidence="3">cv. St1</strain>
    </source>
</reference>
<dbReference type="AlphaFoldDB" id="A0A1Q3BC41"/>
<feature type="compositionally biased region" description="Low complexity" evidence="1">
    <location>
        <begin position="20"/>
        <end position="32"/>
    </location>
</feature>
<dbReference type="PANTHER" id="PTHR33738">
    <property type="entry name" value="EMB|CAB82975.1"/>
    <property type="match status" value="1"/>
</dbReference>
<organism evidence="2 3">
    <name type="scientific">Cephalotus follicularis</name>
    <name type="common">Albany pitcher plant</name>
    <dbReference type="NCBI Taxonomy" id="3775"/>
    <lineage>
        <taxon>Eukaryota</taxon>
        <taxon>Viridiplantae</taxon>
        <taxon>Streptophyta</taxon>
        <taxon>Embryophyta</taxon>
        <taxon>Tracheophyta</taxon>
        <taxon>Spermatophyta</taxon>
        <taxon>Magnoliopsida</taxon>
        <taxon>eudicotyledons</taxon>
        <taxon>Gunneridae</taxon>
        <taxon>Pentapetalae</taxon>
        <taxon>rosids</taxon>
        <taxon>fabids</taxon>
        <taxon>Oxalidales</taxon>
        <taxon>Cephalotaceae</taxon>
        <taxon>Cephalotus</taxon>
    </lineage>
</organism>
<sequence length="157" mass="17244">MEGKKQAESSSSLTNELFGSNDSSSSTGIFSSLFAPSPKVIGRESVRSDMMGKRRDSPNESWNIKTGAPDTFSVDTSKRTEVENQSMPNRDMGNIYQDQKLQPCPLSSSIFYGGQDIYSHPQNPQGSGFNSVYRKDGGEDDTGSASRGNWWQGGLYY</sequence>
<keyword evidence="3" id="KW-1185">Reference proteome</keyword>
<accession>A0A1Q3BC41</accession>